<comment type="caution">
    <text evidence="3">The sequence shown here is derived from an EMBL/GenBank/DDBJ whole genome shotgun (WGS) entry which is preliminary data.</text>
</comment>
<feature type="compositionally biased region" description="Gly residues" evidence="1">
    <location>
        <begin position="1027"/>
        <end position="1041"/>
    </location>
</feature>
<gene>
    <name evidence="3" type="ORF">HXX76_007552</name>
</gene>
<dbReference type="SMART" id="SM00100">
    <property type="entry name" value="cNMP"/>
    <property type="match status" value="3"/>
</dbReference>
<feature type="region of interest" description="Disordered" evidence="1">
    <location>
        <begin position="1119"/>
        <end position="1160"/>
    </location>
</feature>
<dbReference type="CDD" id="cd00038">
    <property type="entry name" value="CAP_ED"/>
    <property type="match status" value="2"/>
</dbReference>
<dbReference type="Proteomes" id="UP000650467">
    <property type="component" value="Unassembled WGS sequence"/>
</dbReference>
<feature type="compositionally biased region" description="Acidic residues" evidence="1">
    <location>
        <begin position="684"/>
        <end position="711"/>
    </location>
</feature>
<evidence type="ECO:0000313" key="4">
    <source>
        <dbReference type="Proteomes" id="UP000650467"/>
    </source>
</evidence>
<dbReference type="SUPFAM" id="SSF51206">
    <property type="entry name" value="cAMP-binding domain-like"/>
    <property type="match status" value="3"/>
</dbReference>
<dbReference type="InterPro" id="IPR000595">
    <property type="entry name" value="cNMP-bd_dom"/>
</dbReference>
<evidence type="ECO:0000256" key="1">
    <source>
        <dbReference type="SAM" id="MobiDB-lite"/>
    </source>
</evidence>
<name>A0A835T6C2_CHLIN</name>
<feature type="compositionally biased region" description="Low complexity" evidence="1">
    <location>
        <begin position="1538"/>
        <end position="1552"/>
    </location>
</feature>
<feature type="compositionally biased region" description="Low complexity" evidence="1">
    <location>
        <begin position="1299"/>
        <end position="1311"/>
    </location>
</feature>
<dbReference type="PROSITE" id="PS50042">
    <property type="entry name" value="CNMP_BINDING_3"/>
    <property type="match status" value="2"/>
</dbReference>
<feature type="region of interest" description="Disordered" evidence="1">
    <location>
        <begin position="1469"/>
        <end position="1616"/>
    </location>
</feature>
<dbReference type="InterPro" id="IPR014710">
    <property type="entry name" value="RmlC-like_jellyroll"/>
</dbReference>
<dbReference type="PANTHER" id="PTHR23011:SF28">
    <property type="entry name" value="CYCLIC NUCLEOTIDE-BINDING DOMAIN CONTAINING PROTEIN"/>
    <property type="match status" value="1"/>
</dbReference>
<feature type="compositionally biased region" description="Gly residues" evidence="1">
    <location>
        <begin position="1212"/>
        <end position="1224"/>
    </location>
</feature>
<feature type="compositionally biased region" description="Low complexity" evidence="1">
    <location>
        <begin position="1237"/>
        <end position="1259"/>
    </location>
</feature>
<feature type="compositionally biased region" description="Gly residues" evidence="1">
    <location>
        <begin position="1527"/>
        <end position="1537"/>
    </location>
</feature>
<feature type="domain" description="Cyclic nucleotide-binding" evidence="2">
    <location>
        <begin position="808"/>
        <end position="878"/>
    </location>
</feature>
<reference evidence="3" key="1">
    <citation type="journal article" date="2020" name="bioRxiv">
        <title>Comparative genomics of Chlamydomonas.</title>
        <authorList>
            <person name="Craig R.J."/>
            <person name="Hasan A.R."/>
            <person name="Ness R.W."/>
            <person name="Keightley P.D."/>
        </authorList>
    </citation>
    <scope>NUCLEOTIDE SEQUENCE</scope>
    <source>
        <strain evidence="3">SAG 7.73</strain>
    </source>
</reference>
<evidence type="ECO:0000259" key="2">
    <source>
        <dbReference type="PROSITE" id="PS50042"/>
    </source>
</evidence>
<keyword evidence="4" id="KW-1185">Reference proteome</keyword>
<feature type="region of interest" description="Disordered" evidence="1">
    <location>
        <begin position="1634"/>
        <end position="1654"/>
    </location>
</feature>
<feature type="domain" description="Cyclic nucleotide-binding" evidence="2">
    <location>
        <begin position="34"/>
        <end position="124"/>
    </location>
</feature>
<dbReference type="OrthoDB" id="546434at2759"/>
<feature type="compositionally biased region" description="Low complexity" evidence="1">
    <location>
        <begin position="672"/>
        <end position="683"/>
    </location>
</feature>
<feature type="compositionally biased region" description="Low complexity" evidence="1">
    <location>
        <begin position="1281"/>
        <end position="1290"/>
    </location>
</feature>
<feature type="compositionally biased region" description="Gly residues" evidence="1">
    <location>
        <begin position="1418"/>
        <end position="1427"/>
    </location>
</feature>
<feature type="region of interest" description="Disordered" evidence="1">
    <location>
        <begin position="1176"/>
        <end position="1313"/>
    </location>
</feature>
<feature type="region of interest" description="Disordered" evidence="1">
    <location>
        <begin position="624"/>
        <end position="722"/>
    </location>
</feature>
<feature type="region of interest" description="Disordered" evidence="1">
    <location>
        <begin position="1416"/>
        <end position="1437"/>
    </location>
</feature>
<dbReference type="EMBL" id="JAEHOC010000016">
    <property type="protein sequence ID" value="KAG2434659.1"/>
    <property type="molecule type" value="Genomic_DNA"/>
</dbReference>
<feature type="region of interest" description="Disordered" evidence="1">
    <location>
        <begin position="391"/>
        <end position="480"/>
    </location>
</feature>
<feature type="compositionally biased region" description="Basic and acidic residues" evidence="1">
    <location>
        <begin position="541"/>
        <end position="552"/>
    </location>
</feature>
<feature type="compositionally biased region" description="Low complexity" evidence="1">
    <location>
        <begin position="651"/>
        <end position="661"/>
    </location>
</feature>
<feature type="region of interest" description="Disordered" evidence="1">
    <location>
        <begin position="965"/>
        <end position="990"/>
    </location>
</feature>
<accession>A0A835T6C2</accession>
<feature type="compositionally biased region" description="Gly residues" evidence="1">
    <location>
        <begin position="1260"/>
        <end position="1275"/>
    </location>
</feature>
<proteinExistence type="predicted"/>
<feature type="compositionally biased region" description="Gly residues" evidence="1">
    <location>
        <begin position="454"/>
        <end position="471"/>
    </location>
</feature>
<evidence type="ECO:0000313" key="3">
    <source>
        <dbReference type="EMBL" id="KAG2434659.1"/>
    </source>
</evidence>
<feature type="region of interest" description="Disordered" evidence="1">
    <location>
        <begin position="130"/>
        <end position="150"/>
    </location>
</feature>
<feature type="compositionally biased region" description="Gly residues" evidence="1">
    <location>
        <begin position="1634"/>
        <end position="1650"/>
    </location>
</feature>
<protein>
    <recommendedName>
        <fullName evidence="2">Cyclic nucleotide-binding domain-containing protein</fullName>
    </recommendedName>
</protein>
<feature type="compositionally biased region" description="Low complexity" evidence="1">
    <location>
        <begin position="1119"/>
        <end position="1147"/>
    </location>
</feature>
<dbReference type="PANTHER" id="PTHR23011">
    <property type="entry name" value="CYCLIC NUCLEOTIDE-BINDING DOMAIN CONTAINING PROTEIN"/>
    <property type="match status" value="1"/>
</dbReference>
<feature type="compositionally biased region" description="Low complexity" evidence="1">
    <location>
        <begin position="130"/>
        <end position="148"/>
    </location>
</feature>
<feature type="compositionally biased region" description="Basic and acidic residues" evidence="1">
    <location>
        <begin position="323"/>
        <end position="362"/>
    </location>
</feature>
<feature type="compositionally biased region" description="Low complexity" evidence="1">
    <location>
        <begin position="415"/>
        <end position="439"/>
    </location>
</feature>
<dbReference type="Gene3D" id="2.60.120.10">
    <property type="entry name" value="Jelly Rolls"/>
    <property type="match status" value="3"/>
</dbReference>
<dbReference type="InterPro" id="IPR018490">
    <property type="entry name" value="cNMP-bd_dom_sf"/>
</dbReference>
<organism evidence="3 4">
    <name type="scientific">Chlamydomonas incerta</name>
    <dbReference type="NCBI Taxonomy" id="51695"/>
    <lineage>
        <taxon>Eukaryota</taxon>
        <taxon>Viridiplantae</taxon>
        <taxon>Chlorophyta</taxon>
        <taxon>core chlorophytes</taxon>
        <taxon>Chlorophyceae</taxon>
        <taxon>CS clade</taxon>
        <taxon>Chlamydomonadales</taxon>
        <taxon>Chlamydomonadaceae</taxon>
        <taxon>Chlamydomonas</taxon>
    </lineage>
</organism>
<feature type="region of interest" description="Disordered" evidence="1">
    <location>
        <begin position="1027"/>
        <end position="1048"/>
    </location>
</feature>
<feature type="region of interest" description="Disordered" evidence="1">
    <location>
        <begin position="524"/>
        <end position="579"/>
    </location>
</feature>
<feature type="compositionally biased region" description="Pro residues" evidence="1">
    <location>
        <begin position="1148"/>
        <end position="1158"/>
    </location>
</feature>
<feature type="region of interest" description="Disordered" evidence="1">
    <location>
        <begin position="319"/>
        <end position="362"/>
    </location>
</feature>
<sequence>MGLPEVLAALQTKPAKRESSELQTLAAYFRRQPFFAGVDFITLQQICSIITLQRASPGEVLLHAGELTDRMYLLLSGRCTIVRHSKKEGYTVPPPQTLRRGQALAEAALVLSGRRSDVAAVVEAAPASAAAAGGGTSSSSTTTNSSSNGGEGAAFAVITRTAWSNMCARAPMQPICGAARTALLNCCARSLAAVEPERRTMEQADDLGAVLRQLPGMAGTPAPVLRALSEAAALRRLPAGTILYEEHTRAESQFVVLSGAVQVRCRLQKLGQSRAAIRSAMRSVMLRRNQSSMRRRAVASEAAAARAAAEVDDEAAAARGGRSVREKIQEERREREATLESVKLTRDGLRDPEPKPVAHGEKSKKFMMEFVSRAKQTLNANDATPIFSTPSAVAPDALSEGPTTIAPPASGEPLAPTTPTGSLAPSAPSTAPTSRAASAWHRAALKLTNSGEEGSQGGAGQGGPQLMGRGAGDGDDYDESDPMLLEYERRKAEEAGLVSDVGNLLGGAGARSAHLRGIAAARSKKAHFYDHSDEEREEDKEDKHGGHVRWADDGAADGGGKGGADSDAAAGVLEDDGDGPSVSRVKLVFMDKNFRVASKSVRFVDAVEKLMRLVRERGDGAAAALGDVADGDGGGGEPTILHDADPSIDVDPAAPLLDAASAGGGKGRGRSGRAPGLVAGADEGSADDEADEEDADAADDDADEDAVEEEHLEQLYGPVSGRVEPGALAGELPPAALCRAAGAGTAASSGVVGPTPVPARHRRANTAIAAAAGADVLVIALEALRRGAEAVRSDMVAERLAVLGALEPLRGLSEEHQAAVALGAAVMCVDSNTVVVRQGQLVDALYVVLDGEVRLLDDPDDMVGTALASGGAGGASALPGPGAVGSNAAWGRTISLDSAALSKAAKKGAADAAGGGGGGGGEGGHGAIKARRAAAALSTLSLLGPGGSFGESVLGYPADLARQAEEQAAAKANEWTEDGEDAEDSPRARGGFAMGHAASFNRHSVFASAGAAAAGAAGGGGSDGGANGGGGAAAAAAGGGRSSDANAPPPSCYLASAVATKPSRLLVLSRQLLGRYGYLRAALPPFAEARRDAVNGRRGQIKGSPANLVASGLSAAASVPVPQGGAAASTSSAGGAGAVPPLQQSPSLPAPRPPPPRPVEFLEQMGFKSLSNPRTAALLTTGGSGGGAAGPSPDRRGALVSSSCRGFESLGASGGGGGGGGGSGLTFSAPTPPNLPSPSSNVSSPSGPGVQASAATAPGSAGGGTPPTGGSGSGLVGSRALGTPPGTSSFGSGGGGGMRSRMLSSGGAAPSSGGGAAGLYGGGGGGLGSLFGVLRTASGQLGQVAEDAALAEPGADGGPGRGVLPAAMQQAARYEQMTGGELDMLTTKPGEESWQAVGAAAAGGRAPPKPRIARTSMTGGGSPGVGGSARSLGLSGTSSKRMSVSGLSTYGNSSFGAVPVGASGGGAMPSLSASGVPPGGAGAGADGPTTRTSTSGAGFLHRLESRGRGGDWGARPALLTVESFGEGSAGGSGGGAAGSNAGSPRATGPSPGVAGGPAGAAAPSPIPSPGVAGGSAGAAAPSPIPSHLGVGGRQGSNSTPLPYINTGGGGGSNPNSGNASALARLALAGAAGGGSGGGGAGGAASRGSGSGTSTPTAAGAGLYGYGMGGSPASGGGAAAGMRPLRSSYTGSPISVSVSPAYGAVTPASPAGFSSVAGGSVFAALAATMDAPPPPPQQPQGIVAGGPVPTGWFTSNGGGGSGGGGGGAAGPPAVAPPIRSTSRKTFGTTGGTAGAAAAAAALGAAGPGSVAGWQQPPPVAAGLLPSSALTSQQPGVNSAPGASRQFGAAAMRVSWDGSSLRGAAAAQRQQQQQRPGVGVDVAATAALLTNRAQQPVAMLGAIGGGGGGGGGSGGGWM</sequence>